<evidence type="ECO:0000313" key="4">
    <source>
        <dbReference type="Proteomes" id="UP001604336"/>
    </source>
</evidence>
<dbReference type="GO" id="GO:0016787">
    <property type="term" value="F:hydrolase activity"/>
    <property type="evidence" value="ECO:0007669"/>
    <property type="project" value="UniProtKB-KW"/>
</dbReference>
<organism evidence="3 4">
    <name type="scientific">Abeliophyllum distichum</name>
    <dbReference type="NCBI Taxonomy" id="126358"/>
    <lineage>
        <taxon>Eukaryota</taxon>
        <taxon>Viridiplantae</taxon>
        <taxon>Streptophyta</taxon>
        <taxon>Embryophyta</taxon>
        <taxon>Tracheophyta</taxon>
        <taxon>Spermatophyta</taxon>
        <taxon>Magnoliopsida</taxon>
        <taxon>eudicotyledons</taxon>
        <taxon>Gunneridae</taxon>
        <taxon>Pentapetalae</taxon>
        <taxon>asterids</taxon>
        <taxon>lamiids</taxon>
        <taxon>Lamiales</taxon>
        <taxon>Oleaceae</taxon>
        <taxon>Forsythieae</taxon>
        <taxon>Abeliophyllum</taxon>
    </lineage>
</organism>
<dbReference type="InterPro" id="IPR003593">
    <property type="entry name" value="AAA+_ATPase"/>
</dbReference>
<keyword evidence="1 3" id="KW-0347">Helicase</keyword>
<keyword evidence="4" id="KW-1185">Reference proteome</keyword>
<dbReference type="GO" id="GO:0006310">
    <property type="term" value="P:DNA recombination"/>
    <property type="evidence" value="ECO:0007669"/>
    <property type="project" value="UniProtKB-KW"/>
</dbReference>
<dbReference type="GO" id="GO:0006281">
    <property type="term" value="P:DNA repair"/>
    <property type="evidence" value="ECO:0007669"/>
    <property type="project" value="UniProtKB-KW"/>
</dbReference>
<reference evidence="4" key="1">
    <citation type="submission" date="2024-07" db="EMBL/GenBank/DDBJ databases">
        <title>Two chromosome-level genome assemblies of Korean endemic species Abeliophyllum distichum and Forsythia ovata (Oleaceae).</title>
        <authorList>
            <person name="Jang H."/>
        </authorList>
    </citation>
    <scope>NUCLEOTIDE SEQUENCE [LARGE SCALE GENOMIC DNA]</scope>
</reference>
<keyword evidence="1" id="KW-0233">DNA recombination</keyword>
<dbReference type="InterPro" id="IPR010285">
    <property type="entry name" value="DNA_helicase_pif1-like_DEAD"/>
</dbReference>
<dbReference type="GO" id="GO:0005524">
    <property type="term" value="F:ATP binding"/>
    <property type="evidence" value="ECO:0007669"/>
    <property type="project" value="UniProtKB-KW"/>
</dbReference>
<dbReference type="Gene3D" id="3.40.50.300">
    <property type="entry name" value="P-loop containing nucleotide triphosphate hydrolases"/>
    <property type="match status" value="1"/>
</dbReference>
<dbReference type="EMBL" id="JBFOLK010000010">
    <property type="protein sequence ID" value="KAL2480001.1"/>
    <property type="molecule type" value="Genomic_DNA"/>
</dbReference>
<dbReference type="GO" id="GO:0043139">
    <property type="term" value="F:5'-3' DNA helicase activity"/>
    <property type="evidence" value="ECO:0007669"/>
    <property type="project" value="UniProtKB-EC"/>
</dbReference>
<keyword evidence="1" id="KW-0378">Hydrolase</keyword>
<dbReference type="InterPro" id="IPR051055">
    <property type="entry name" value="PIF1_helicase"/>
</dbReference>
<evidence type="ECO:0000256" key="1">
    <source>
        <dbReference type="RuleBase" id="RU363044"/>
    </source>
</evidence>
<keyword evidence="1" id="KW-0227">DNA damage</keyword>
<dbReference type="SMART" id="SM00382">
    <property type="entry name" value="AAA"/>
    <property type="match status" value="1"/>
</dbReference>
<dbReference type="EC" id="5.6.2.3" evidence="1"/>
<dbReference type="Proteomes" id="UP001604336">
    <property type="component" value="Unassembled WGS sequence"/>
</dbReference>
<gene>
    <name evidence="3" type="ORF">Adt_32967</name>
</gene>
<evidence type="ECO:0000259" key="2">
    <source>
        <dbReference type="SMART" id="SM00382"/>
    </source>
</evidence>
<accession>A0ABD1QVS3</accession>
<sequence length="241" mass="26978">MGECETWAICYVDLGLAMDDSVNTNDLVDEEFEEIEDVDLESKGVILEEWMLAASMGPMFDSAQQQMTHDLVLSSLLEERHIHMIISGGVGIGKSTLINAIAHSAFILFHSNKIVRIMAPTGVAAFNIGGATIHHELAISAKRKPSQPYIYISGDQCRWKQEDFKDTKLIIIDEYNMLGKAMLANIDLRCRNIFATNESFGGVSIILVGDVRQLPHVFDSPLYSNEGSFYATMWYTWVFCL</sequence>
<dbReference type="PANTHER" id="PTHR47642">
    <property type="entry name" value="ATP-DEPENDENT DNA HELICASE"/>
    <property type="match status" value="1"/>
</dbReference>
<protein>
    <recommendedName>
        <fullName evidence="1">ATP-dependent DNA helicase</fullName>
        <ecNumber evidence="1">5.6.2.3</ecNumber>
    </recommendedName>
</protein>
<keyword evidence="1" id="KW-0234">DNA repair</keyword>
<comment type="catalytic activity">
    <reaction evidence="1">
        <text>ATP + H2O = ADP + phosphate + H(+)</text>
        <dbReference type="Rhea" id="RHEA:13065"/>
        <dbReference type="ChEBI" id="CHEBI:15377"/>
        <dbReference type="ChEBI" id="CHEBI:15378"/>
        <dbReference type="ChEBI" id="CHEBI:30616"/>
        <dbReference type="ChEBI" id="CHEBI:43474"/>
        <dbReference type="ChEBI" id="CHEBI:456216"/>
        <dbReference type="EC" id="5.6.2.3"/>
    </reaction>
</comment>
<dbReference type="InterPro" id="IPR027417">
    <property type="entry name" value="P-loop_NTPase"/>
</dbReference>
<dbReference type="AlphaFoldDB" id="A0ABD1QVS3"/>
<comment type="caution">
    <text evidence="3">The sequence shown here is derived from an EMBL/GenBank/DDBJ whole genome shotgun (WGS) entry which is preliminary data.</text>
</comment>
<name>A0ABD1QVS3_9LAMI</name>
<keyword evidence="1" id="KW-0067">ATP-binding</keyword>
<comment type="cofactor">
    <cofactor evidence="1">
        <name>Mg(2+)</name>
        <dbReference type="ChEBI" id="CHEBI:18420"/>
    </cofactor>
</comment>
<dbReference type="Pfam" id="PF05970">
    <property type="entry name" value="PIF1"/>
    <property type="match status" value="1"/>
</dbReference>
<evidence type="ECO:0000313" key="3">
    <source>
        <dbReference type="EMBL" id="KAL2480001.1"/>
    </source>
</evidence>
<dbReference type="SUPFAM" id="SSF52540">
    <property type="entry name" value="P-loop containing nucleoside triphosphate hydrolases"/>
    <property type="match status" value="1"/>
</dbReference>
<comment type="similarity">
    <text evidence="1">Belongs to the helicase family.</text>
</comment>
<feature type="domain" description="AAA+ ATPase" evidence="2">
    <location>
        <begin position="80"/>
        <end position="218"/>
    </location>
</feature>
<proteinExistence type="inferred from homology"/>
<keyword evidence="1" id="KW-0547">Nucleotide-binding</keyword>